<evidence type="ECO:0000313" key="2">
    <source>
        <dbReference type="Proteomes" id="UP000299102"/>
    </source>
</evidence>
<dbReference type="Proteomes" id="UP000299102">
    <property type="component" value="Unassembled WGS sequence"/>
</dbReference>
<dbReference type="AlphaFoldDB" id="A0A4C1TXS0"/>
<name>A0A4C1TXS0_EUMVA</name>
<dbReference type="PANTHER" id="PTHR47331">
    <property type="entry name" value="PHD-TYPE DOMAIN-CONTAINING PROTEIN"/>
    <property type="match status" value="1"/>
</dbReference>
<keyword evidence="2" id="KW-1185">Reference proteome</keyword>
<evidence type="ECO:0008006" key="3">
    <source>
        <dbReference type="Google" id="ProtNLM"/>
    </source>
</evidence>
<comment type="caution">
    <text evidence="1">The sequence shown here is derived from an EMBL/GenBank/DDBJ whole genome shotgun (WGS) entry which is preliminary data.</text>
</comment>
<reference evidence="1 2" key="1">
    <citation type="journal article" date="2019" name="Commun. Biol.">
        <title>The bagworm genome reveals a unique fibroin gene that provides high tensile strength.</title>
        <authorList>
            <person name="Kono N."/>
            <person name="Nakamura H."/>
            <person name="Ohtoshi R."/>
            <person name="Tomita M."/>
            <person name="Numata K."/>
            <person name="Arakawa K."/>
        </authorList>
    </citation>
    <scope>NUCLEOTIDE SEQUENCE [LARGE SCALE GENOMIC DNA]</scope>
</reference>
<sequence length="145" mass="16713">MHLLRVVGSQLLTYEEMLTVLVQIEAILKSRPLSAMSCDPSEPLALTPAHFLTLTPLTSLPVRDLSHENVNLLQRKRIIDHLVQSFWKRWQIEYLTKSDNTPLADSTNSPANRNGLLELRARAATQNKTRRRPVVATRRKLKYYR</sequence>
<dbReference type="EMBL" id="BGZK01000102">
    <property type="protein sequence ID" value="GBP18863.1"/>
    <property type="molecule type" value="Genomic_DNA"/>
</dbReference>
<organism evidence="1 2">
    <name type="scientific">Eumeta variegata</name>
    <name type="common">Bagworm moth</name>
    <name type="synonym">Eumeta japonica</name>
    <dbReference type="NCBI Taxonomy" id="151549"/>
    <lineage>
        <taxon>Eukaryota</taxon>
        <taxon>Metazoa</taxon>
        <taxon>Ecdysozoa</taxon>
        <taxon>Arthropoda</taxon>
        <taxon>Hexapoda</taxon>
        <taxon>Insecta</taxon>
        <taxon>Pterygota</taxon>
        <taxon>Neoptera</taxon>
        <taxon>Endopterygota</taxon>
        <taxon>Lepidoptera</taxon>
        <taxon>Glossata</taxon>
        <taxon>Ditrysia</taxon>
        <taxon>Tineoidea</taxon>
        <taxon>Psychidae</taxon>
        <taxon>Oiketicinae</taxon>
        <taxon>Eumeta</taxon>
    </lineage>
</organism>
<dbReference type="PANTHER" id="PTHR47331:SF6">
    <property type="entry name" value="DOUBLECORTIN DOMAIN-CONTAINING PROTEIN"/>
    <property type="match status" value="1"/>
</dbReference>
<dbReference type="STRING" id="151549.A0A4C1TXS0"/>
<accession>A0A4C1TXS0</accession>
<gene>
    <name evidence="1" type="ORF">EVAR_20393_1</name>
</gene>
<proteinExistence type="predicted"/>
<evidence type="ECO:0000313" key="1">
    <source>
        <dbReference type="EMBL" id="GBP18863.1"/>
    </source>
</evidence>
<protein>
    <recommendedName>
        <fullName evidence="3">DUF5641 domain-containing protein</fullName>
    </recommendedName>
</protein>
<dbReference type="OrthoDB" id="8194935at2759"/>